<protein>
    <submittedName>
        <fullName evidence="1">Putative secreted protein</fullName>
    </submittedName>
</protein>
<dbReference type="EMBL" id="GGFJ01014553">
    <property type="protein sequence ID" value="MBW63694.1"/>
    <property type="molecule type" value="Transcribed_RNA"/>
</dbReference>
<dbReference type="AlphaFoldDB" id="A0A2M4CEF3"/>
<sequence length="70" mass="8286">MRIAPFIVTMLLLALQKKMPHILKNLLKVRLYKSQRAHYLTPYQKKSSVQKSKGVVALARTWRIFKHRVL</sequence>
<accession>A0A2M4CEF3</accession>
<name>A0A2M4CEF3_9DIPT</name>
<organism evidence="1">
    <name type="scientific">Anopheles marajoara</name>
    <dbReference type="NCBI Taxonomy" id="58244"/>
    <lineage>
        <taxon>Eukaryota</taxon>
        <taxon>Metazoa</taxon>
        <taxon>Ecdysozoa</taxon>
        <taxon>Arthropoda</taxon>
        <taxon>Hexapoda</taxon>
        <taxon>Insecta</taxon>
        <taxon>Pterygota</taxon>
        <taxon>Neoptera</taxon>
        <taxon>Endopterygota</taxon>
        <taxon>Diptera</taxon>
        <taxon>Nematocera</taxon>
        <taxon>Culicoidea</taxon>
        <taxon>Culicidae</taxon>
        <taxon>Anophelinae</taxon>
        <taxon>Anopheles</taxon>
    </lineage>
</organism>
<proteinExistence type="predicted"/>
<evidence type="ECO:0000313" key="1">
    <source>
        <dbReference type="EMBL" id="MBW63694.1"/>
    </source>
</evidence>
<reference evidence="1" key="1">
    <citation type="submission" date="2018-01" db="EMBL/GenBank/DDBJ databases">
        <title>An insight into the sialome of Amazonian anophelines.</title>
        <authorList>
            <person name="Ribeiro J.M."/>
            <person name="Scarpassa V."/>
            <person name="Calvo E."/>
        </authorList>
    </citation>
    <scope>NUCLEOTIDE SEQUENCE</scope>
    <source>
        <tissue evidence="1">Salivary glands</tissue>
    </source>
</reference>